<sequence length="115" mass="12422">MSLELEACFASFELRAETHISARAQSISLPPSEQPPTHAAKYPSVPVAAVVTRRISRPLLPLSSLIWALHAAVSPPQRIFCSHSVVSSPPLSRNPSVPSPTSSLLREQHASADYM</sequence>
<comment type="caution">
    <text evidence="2">The sequence shown here is derived from an EMBL/GenBank/DDBJ whole genome shotgun (WGS) entry which is preliminary data.</text>
</comment>
<keyword evidence="3" id="KW-1185">Reference proteome</keyword>
<evidence type="ECO:0000313" key="3">
    <source>
        <dbReference type="Proteomes" id="UP001362999"/>
    </source>
</evidence>
<protein>
    <submittedName>
        <fullName evidence="2">Uncharacterized protein</fullName>
    </submittedName>
</protein>
<reference evidence="2 3" key="1">
    <citation type="journal article" date="2024" name="J Genomics">
        <title>Draft genome sequencing and assembly of Favolaschia claudopus CIRM-BRFM 2984 isolated from oak limbs.</title>
        <authorList>
            <person name="Navarro D."/>
            <person name="Drula E."/>
            <person name="Chaduli D."/>
            <person name="Cazenave R."/>
            <person name="Ahrendt S."/>
            <person name="Wang J."/>
            <person name="Lipzen A."/>
            <person name="Daum C."/>
            <person name="Barry K."/>
            <person name="Grigoriev I.V."/>
            <person name="Favel A."/>
            <person name="Rosso M.N."/>
            <person name="Martin F."/>
        </authorList>
    </citation>
    <scope>NUCLEOTIDE SEQUENCE [LARGE SCALE GENOMIC DNA]</scope>
    <source>
        <strain evidence="2 3">CIRM-BRFM 2984</strain>
    </source>
</reference>
<dbReference type="AlphaFoldDB" id="A0AAV9ZUB2"/>
<feature type="compositionally biased region" description="Polar residues" evidence="1">
    <location>
        <begin position="87"/>
        <end position="105"/>
    </location>
</feature>
<dbReference type="Proteomes" id="UP001362999">
    <property type="component" value="Unassembled WGS sequence"/>
</dbReference>
<accession>A0AAV9ZUB2</accession>
<organism evidence="2 3">
    <name type="scientific">Favolaschia claudopus</name>
    <dbReference type="NCBI Taxonomy" id="2862362"/>
    <lineage>
        <taxon>Eukaryota</taxon>
        <taxon>Fungi</taxon>
        <taxon>Dikarya</taxon>
        <taxon>Basidiomycota</taxon>
        <taxon>Agaricomycotina</taxon>
        <taxon>Agaricomycetes</taxon>
        <taxon>Agaricomycetidae</taxon>
        <taxon>Agaricales</taxon>
        <taxon>Marasmiineae</taxon>
        <taxon>Mycenaceae</taxon>
        <taxon>Favolaschia</taxon>
    </lineage>
</organism>
<proteinExistence type="predicted"/>
<evidence type="ECO:0000313" key="2">
    <source>
        <dbReference type="EMBL" id="KAK6992401.1"/>
    </source>
</evidence>
<evidence type="ECO:0000256" key="1">
    <source>
        <dbReference type="SAM" id="MobiDB-lite"/>
    </source>
</evidence>
<feature type="compositionally biased region" description="Basic and acidic residues" evidence="1">
    <location>
        <begin position="106"/>
        <end position="115"/>
    </location>
</feature>
<feature type="region of interest" description="Disordered" evidence="1">
    <location>
        <begin position="87"/>
        <end position="115"/>
    </location>
</feature>
<name>A0AAV9ZUB2_9AGAR</name>
<dbReference type="EMBL" id="JAWWNJ010000111">
    <property type="protein sequence ID" value="KAK6992401.1"/>
    <property type="molecule type" value="Genomic_DNA"/>
</dbReference>
<gene>
    <name evidence="2" type="ORF">R3P38DRAFT_3226286</name>
</gene>